<feature type="domain" description="Peptidase S1" evidence="2">
    <location>
        <begin position="1"/>
        <end position="180"/>
    </location>
</feature>
<keyword evidence="1" id="KW-1015">Disulfide bond</keyword>
<dbReference type="InterPro" id="IPR009003">
    <property type="entry name" value="Peptidase_S1_PA"/>
</dbReference>
<dbReference type="GO" id="GO:0006508">
    <property type="term" value="P:proteolysis"/>
    <property type="evidence" value="ECO:0007669"/>
    <property type="project" value="InterPro"/>
</dbReference>
<dbReference type="EMBL" id="JARGEI010000024">
    <property type="protein sequence ID" value="KAJ8709022.1"/>
    <property type="molecule type" value="Genomic_DNA"/>
</dbReference>
<gene>
    <name evidence="3" type="ORF">PYW07_008848</name>
</gene>
<dbReference type="Pfam" id="PF00089">
    <property type="entry name" value="Trypsin"/>
    <property type="match status" value="1"/>
</dbReference>
<dbReference type="InterPro" id="IPR033116">
    <property type="entry name" value="TRYPSIN_SER"/>
</dbReference>
<comment type="caution">
    <text evidence="3">The sequence shown here is derived from an EMBL/GenBank/DDBJ whole genome shotgun (WGS) entry which is preliminary data.</text>
</comment>
<dbReference type="GO" id="GO:0004252">
    <property type="term" value="F:serine-type endopeptidase activity"/>
    <property type="evidence" value="ECO:0007669"/>
    <property type="project" value="InterPro"/>
</dbReference>
<dbReference type="PANTHER" id="PTHR24250">
    <property type="entry name" value="CHYMOTRYPSIN-RELATED"/>
    <property type="match status" value="1"/>
</dbReference>
<dbReference type="Proteomes" id="UP001231518">
    <property type="component" value="Chromosome 22"/>
</dbReference>
<evidence type="ECO:0000313" key="4">
    <source>
        <dbReference type="Proteomes" id="UP001231518"/>
    </source>
</evidence>
<dbReference type="PROSITE" id="PS50240">
    <property type="entry name" value="TRYPSIN_DOM"/>
    <property type="match status" value="1"/>
</dbReference>
<name>A0AAD7YAK5_MYTSE</name>
<protein>
    <recommendedName>
        <fullName evidence="2">Peptidase S1 domain-containing protein</fullName>
    </recommendedName>
</protein>
<sequence>MRTDITHDGKTETKPSGQWRTIVKVFLHKDFNFPNNDIAIAVMDQMWVFNKNVSSVRMATSSSDYVEHQCMSAGYGQLGFNLGDRMSPIMLTAEIETISRWRCTLLWEMNMDEFVCSSSAVSDVSRGDSGGPLVCRRTGDPEERDDEGVLVGIVSGKNVDATTLYTRVSAFRTWIANDYKDGGGADRTLNCNAGDTLHMSLNVVWSIILFVY</sequence>
<evidence type="ECO:0000259" key="2">
    <source>
        <dbReference type="PROSITE" id="PS50240"/>
    </source>
</evidence>
<evidence type="ECO:0000313" key="3">
    <source>
        <dbReference type="EMBL" id="KAJ8709022.1"/>
    </source>
</evidence>
<organism evidence="3 4">
    <name type="scientific">Mythimna separata</name>
    <name type="common">Oriental armyworm</name>
    <name type="synonym">Pseudaletia separata</name>
    <dbReference type="NCBI Taxonomy" id="271217"/>
    <lineage>
        <taxon>Eukaryota</taxon>
        <taxon>Metazoa</taxon>
        <taxon>Ecdysozoa</taxon>
        <taxon>Arthropoda</taxon>
        <taxon>Hexapoda</taxon>
        <taxon>Insecta</taxon>
        <taxon>Pterygota</taxon>
        <taxon>Neoptera</taxon>
        <taxon>Endopterygota</taxon>
        <taxon>Lepidoptera</taxon>
        <taxon>Glossata</taxon>
        <taxon>Ditrysia</taxon>
        <taxon>Noctuoidea</taxon>
        <taxon>Noctuidae</taxon>
        <taxon>Noctuinae</taxon>
        <taxon>Hadenini</taxon>
        <taxon>Mythimna</taxon>
    </lineage>
</organism>
<evidence type="ECO:0000256" key="1">
    <source>
        <dbReference type="ARBA" id="ARBA00023157"/>
    </source>
</evidence>
<accession>A0AAD7YAK5</accession>
<dbReference type="PROSITE" id="PS00135">
    <property type="entry name" value="TRYPSIN_SER"/>
    <property type="match status" value="1"/>
</dbReference>
<dbReference type="PANTHER" id="PTHR24250:SF27">
    <property type="entry name" value="ELASTASE 2 LIKE"/>
    <property type="match status" value="1"/>
</dbReference>
<dbReference type="SUPFAM" id="SSF50494">
    <property type="entry name" value="Trypsin-like serine proteases"/>
    <property type="match status" value="1"/>
</dbReference>
<keyword evidence="4" id="KW-1185">Reference proteome</keyword>
<dbReference type="InterPro" id="IPR043504">
    <property type="entry name" value="Peptidase_S1_PA_chymotrypsin"/>
</dbReference>
<dbReference type="SMART" id="SM00020">
    <property type="entry name" value="Tryp_SPc"/>
    <property type="match status" value="1"/>
</dbReference>
<reference evidence="3" key="1">
    <citation type="submission" date="2023-03" db="EMBL/GenBank/DDBJ databases">
        <title>Chromosome-level genomes of two armyworms, Mythimna separata and Mythimna loreyi, provide insights into the biosynthesis and reception of sex pheromones.</title>
        <authorList>
            <person name="Zhao H."/>
        </authorList>
    </citation>
    <scope>NUCLEOTIDE SEQUENCE</scope>
    <source>
        <strain evidence="3">BeijingLab</strain>
        <tissue evidence="3">Pupa</tissue>
    </source>
</reference>
<dbReference type="Gene3D" id="2.40.10.10">
    <property type="entry name" value="Trypsin-like serine proteases"/>
    <property type="match status" value="1"/>
</dbReference>
<proteinExistence type="predicted"/>
<dbReference type="InterPro" id="IPR001254">
    <property type="entry name" value="Trypsin_dom"/>
</dbReference>
<dbReference type="AlphaFoldDB" id="A0AAD7YAK5"/>